<reference evidence="2 3" key="1">
    <citation type="submission" date="2017-05" db="EMBL/GenBank/DDBJ databases">
        <title>Biotechnological potential of actinobacteria isolated from South African environments.</title>
        <authorList>
            <person name="Le Roes-Hill M."/>
            <person name="Prins A."/>
            <person name="Durrell K.A."/>
        </authorList>
    </citation>
    <scope>NUCLEOTIDE SEQUENCE [LARGE SCALE GENOMIC DNA]</scope>
    <source>
        <strain evidence="2 3">HMC13</strain>
    </source>
</reference>
<accession>A0A243RKN9</accession>
<name>A0A243RKN9_9ACTN</name>
<dbReference type="Proteomes" id="UP000195105">
    <property type="component" value="Unassembled WGS sequence"/>
</dbReference>
<keyword evidence="3" id="KW-1185">Reference proteome</keyword>
<comment type="caution">
    <text evidence="2">The sequence shown here is derived from an EMBL/GenBank/DDBJ whole genome shotgun (WGS) entry which is preliminary data.</text>
</comment>
<protein>
    <submittedName>
        <fullName evidence="2">Uncharacterized protein</fullName>
    </submittedName>
</protein>
<keyword evidence="1" id="KW-0812">Transmembrane</keyword>
<keyword evidence="1" id="KW-0472">Membrane</keyword>
<sequence>MSETVHVSTVGLLVAISPWLVLVGMLLFLIPGPVQRWGLGVLEHLDGVLCGAGSLNGSWGGVRGVGLFRTGCGRSRSR</sequence>
<gene>
    <name evidence="2" type="ORF">CA983_33415</name>
</gene>
<proteinExistence type="predicted"/>
<dbReference type="EMBL" id="NGFN01000299">
    <property type="protein sequence ID" value="OUC95459.1"/>
    <property type="molecule type" value="Genomic_DNA"/>
</dbReference>
<feature type="transmembrane region" description="Helical" evidence="1">
    <location>
        <begin position="6"/>
        <end position="30"/>
    </location>
</feature>
<keyword evidence="1" id="KW-1133">Transmembrane helix</keyword>
<evidence type="ECO:0000256" key="1">
    <source>
        <dbReference type="SAM" id="Phobius"/>
    </source>
</evidence>
<dbReference type="AlphaFoldDB" id="A0A243RKN9"/>
<organism evidence="2 3">
    <name type="scientific">Streptomyces swartbergensis</name>
    <dbReference type="NCBI Taxonomy" id="487165"/>
    <lineage>
        <taxon>Bacteria</taxon>
        <taxon>Bacillati</taxon>
        <taxon>Actinomycetota</taxon>
        <taxon>Actinomycetes</taxon>
        <taxon>Kitasatosporales</taxon>
        <taxon>Streptomycetaceae</taxon>
        <taxon>Streptomyces</taxon>
    </lineage>
</organism>
<evidence type="ECO:0000313" key="2">
    <source>
        <dbReference type="EMBL" id="OUC95459.1"/>
    </source>
</evidence>
<evidence type="ECO:0000313" key="3">
    <source>
        <dbReference type="Proteomes" id="UP000195105"/>
    </source>
</evidence>